<dbReference type="InterPro" id="IPR036708">
    <property type="entry name" value="BipD-like_sf"/>
</dbReference>
<reference evidence="10 11" key="1">
    <citation type="submission" date="2018-02" db="EMBL/GenBank/DDBJ databases">
        <title>Solimicrobium silvestre gen. nov., sp. nov., isolated from alpine forest soil.</title>
        <authorList>
            <person name="Margesin R."/>
            <person name="Albuquerque L."/>
            <person name="Zhang D.-C."/>
            <person name="Froufe H.J.C."/>
            <person name="Severino R."/>
            <person name="Roxo I."/>
            <person name="Egas C."/>
            <person name="Da Costa M.S."/>
        </authorList>
    </citation>
    <scope>NUCLEOTIDE SEQUENCE [LARGE SCALE GENOMIC DNA]</scope>
    <source>
        <strain evidence="10 11">S20-91</strain>
    </source>
</reference>
<evidence type="ECO:0000313" key="10">
    <source>
        <dbReference type="EMBL" id="PRC93871.1"/>
    </source>
</evidence>
<feature type="coiled-coil region" evidence="8">
    <location>
        <begin position="48"/>
        <end position="78"/>
    </location>
</feature>
<dbReference type="EMBL" id="PUGF01000005">
    <property type="protein sequence ID" value="PRC93871.1"/>
    <property type="molecule type" value="Genomic_DNA"/>
</dbReference>
<evidence type="ECO:0000256" key="3">
    <source>
        <dbReference type="ARBA" id="ARBA00018825"/>
    </source>
</evidence>
<comment type="function">
    <text evidence="7">Required for invasion of epithelial cells, as well as for survival within host cells, escape from endocytic vesicles and subsequent actin-tail formation. Probably regulates the secretion of effectors BipB and BipC and their final integration into the target cell membrane.</text>
</comment>
<evidence type="ECO:0000256" key="7">
    <source>
        <dbReference type="ARBA" id="ARBA00025541"/>
    </source>
</evidence>
<accession>A0A2S9H1K9</accession>
<evidence type="ECO:0000256" key="8">
    <source>
        <dbReference type="SAM" id="Coils"/>
    </source>
</evidence>
<comment type="caution">
    <text evidence="10">The sequence shown here is derived from an EMBL/GenBank/DDBJ whole genome shotgun (WGS) entry which is preliminary data.</text>
</comment>
<gene>
    <name evidence="10" type="ORF">S2091_1480</name>
</gene>
<comment type="similarity">
    <text evidence="2">Belongs to the invasin protein D family.</text>
</comment>
<keyword evidence="11" id="KW-1185">Reference proteome</keyword>
<evidence type="ECO:0000256" key="9">
    <source>
        <dbReference type="SAM" id="MobiDB-lite"/>
    </source>
</evidence>
<keyword evidence="4" id="KW-0964">Secreted</keyword>
<proteinExistence type="inferred from homology"/>
<evidence type="ECO:0000256" key="4">
    <source>
        <dbReference type="ARBA" id="ARBA00022525"/>
    </source>
</evidence>
<name>A0A2S9H1K9_9BURK</name>
<evidence type="ECO:0000256" key="5">
    <source>
        <dbReference type="ARBA" id="ARBA00023026"/>
    </source>
</evidence>
<dbReference type="Pfam" id="PF06511">
    <property type="entry name" value="T3SS_TC"/>
    <property type="match status" value="1"/>
</dbReference>
<evidence type="ECO:0000256" key="6">
    <source>
        <dbReference type="ARBA" id="ARBA00023054"/>
    </source>
</evidence>
<sequence length="370" mass="40248">MMPITLQQRPPVMMSALDGAAVDKVRHSEQEPAAVAVENEPHVSKVSLEKIQRAMADLLELRNEQHQEYTQIEQVQKQALVPGNMSGNKLAALSEALDSAEISEKLNASKMSAAGESLLNLLSATFGNAGASGRSENAEDAPTDAPYAARSMPPSSQSGNTARGGLGDIWKQLADMIGKSEKGDLADYAAALAKYTDLYRAMTNILSKLAQWVSATDASNLKVDFGALVKELEALINEYERNPIAKGLSLQEAGALCKKLGLDPEACRVFDPITGNYRVIADLSQVKAMLSGIKDLIKTLPGNGPKYAITLVKYNAWKAGFDSQVSRLEEALQERGQKYSNNYSRFESFHKTISSIIQSMADMLRQFLQF</sequence>
<evidence type="ECO:0000313" key="11">
    <source>
        <dbReference type="Proteomes" id="UP000237839"/>
    </source>
</evidence>
<dbReference type="Proteomes" id="UP000237839">
    <property type="component" value="Unassembled WGS sequence"/>
</dbReference>
<dbReference type="Gene3D" id="1.20.1710.10">
    <property type="entry name" value="IpaD-like"/>
    <property type="match status" value="1"/>
</dbReference>
<dbReference type="GO" id="GO:0005576">
    <property type="term" value="C:extracellular region"/>
    <property type="evidence" value="ECO:0007669"/>
    <property type="project" value="UniProtKB-SubCell"/>
</dbReference>
<organism evidence="10 11">
    <name type="scientific">Solimicrobium silvestre</name>
    <dbReference type="NCBI Taxonomy" id="2099400"/>
    <lineage>
        <taxon>Bacteria</taxon>
        <taxon>Pseudomonadati</taxon>
        <taxon>Pseudomonadota</taxon>
        <taxon>Betaproteobacteria</taxon>
        <taxon>Burkholderiales</taxon>
        <taxon>Oxalobacteraceae</taxon>
        <taxon>Solimicrobium</taxon>
    </lineage>
</organism>
<feature type="region of interest" description="Disordered" evidence="9">
    <location>
        <begin position="130"/>
        <end position="163"/>
    </location>
</feature>
<dbReference type="InterPro" id="IPR009483">
    <property type="entry name" value="IpaD/BipD/SipD"/>
</dbReference>
<dbReference type="SUPFAM" id="SSF140693">
    <property type="entry name" value="IpaD-like"/>
    <property type="match status" value="1"/>
</dbReference>
<dbReference type="RefSeq" id="WP_165794943.1">
    <property type="nucleotide sequence ID" value="NZ_PUGF01000005.1"/>
</dbReference>
<keyword evidence="5" id="KW-0843">Virulence</keyword>
<protein>
    <recommendedName>
        <fullName evidence="3">Translocator protein BipD</fullName>
    </recommendedName>
</protein>
<comment type="subcellular location">
    <subcellularLocation>
        <location evidence="1">Secreted</location>
    </subcellularLocation>
</comment>
<evidence type="ECO:0000256" key="1">
    <source>
        <dbReference type="ARBA" id="ARBA00004613"/>
    </source>
</evidence>
<keyword evidence="6 8" id="KW-0175">Coiled coil</keyword>
<dbReference type="AlphaFoldDB" id="A0A2S9H1K9"/>
<evidence type="ECO:0000256" key="2">
    <source>
        <dbReference type="ARBA" id="ARBA00007741"/>
    </source>
</evidence>